<accession>A0ACC2INA2</accession>
<name>A0ACC2INA2_9PLEO</name>
<dbReference type="Proteomes" id="UP001153331">
    <property type="component" value="Unassembled WGS sequence"/>
</dbReference>
<evidence type="ECO:0000313" key="2">
    <source>
        <dbReference type="Proteomes" id="UP001153331"/>
    </source>
</evidence>
<evidence type="ECO:0000313" key="1">
    <source>
        <dbReference type="EMBL" id="KAJ8116690.1"/>
    </source>
</evidence>
<comment type="caution">
    <text evidence="1">The sequence shown here is derived from an EMBL/GenBank/DDBJ whole genome shotgun (WGS) entry which is preliminary data.</text>
</comment>
<sequence length="560" mass="60128">MLNSRSALATQNGIQYVLDRDVDVETKDTRQQAPISWARVLVNTLSSLKIQTSKMPRTVLLSWFLVLTSLWNGVTARVEKRQTDMMQLVPVAMDMVSTGHTNEPQLRTWESFFWGPGSANSIVNLTVYFGSDNQMVISEDRITSLLSSIVCSSSFDMITYTFKDDPSYEEIVKNWDWVNQQAFRSFILTVTENGCQATPDGDGRQAYQVNGITWKDDQRQAILKVQAKTFMDATGASDKSGNSRNKWNMLVDSAGLTTPPPQFPKRGMKRGMKRLVDQSVSINLARDFSGNIAKTSAVSLDCSKCGTQGMLNFRFQYSPSLLSDSTGSVELRALGVGATAQITISASGNVGPIQKNFELGKVPLPGGFTITGIAAFGPTLSIGIGTQLNTLSIAGSATFGVSMNIPDSIARADLFNSNGNALGGGKFIPNFTPIPPNANAQATISGQIGPQVILAIEATLFTVGASAGLVLVAPALIANVQANLNTQGGVCNNPRARVGVNFALDVGAQLDIFAGLDPAAKLPNRKNVFSAQRNLYSTCLAVAKRSEDVLTDVESPELLS</sequence>
<dbReference type="EMBL" id="JAPHNI010000083">
    <property type="protein sequence ID" value="KAJ8116690.1"/>
    <property type="molecule type" value="Genomic_DNA"/>
</dbReference>
<gene>
    <name evidence="1" type="ORF">OPT61_g1940</name>
</gene>
<protein>
    <submittedName>
        <fullName evidence="1">Uncharacterized protein</fullName>
    </submittedName>
</protein>
<keyword evidence="2" id="KW-1185">Reference proteome</keyword>
<reference evidence="1" key="1">
    <citation type="submission" date="2022-11" db="EMBL/GenBank/DDBJ databases">
        <title>Genome Sequence of Boeremia exigua.</title>
        <authorList>
            <person name="Buettner E."/>
        </authorList>
    </citation>
    <scope>NUCLEOTIDE SEQUENCE</scope>
    <source>
        <strain evidence="1">CU02</strain>
    </source>
</reference>
<organism evidence="1 2">
    <name type="scientific">Boeremia exigua</name>
    <dbReference type="NCBI Taxonomy" id="749465"/>
    <lineage>
        <taxon>Eukaryota</taxon>
        <taxon>Fungi</taxon>
        <taxon>Dikarya</taxon>
        <taxon>Ascomycota</taxon>
        <taxon>Pezizomycotina</taxon>
        <taxon>Dothideomycetes</taxon>
        <taxon>Pleosporomycetidae</taxon>
        <taxon>Pleosporales</taxon>
        <taxon>Pleosporineae</taxon>
        <taxon>Didymellaceae</taxon>
        <taxon>Boeremia</taxon>
    </lineage>
</organism>
<proteinExistence type="predicted"/>